<proteinExistence type="predicted"/>
<reference evidence="2" key="1">
    <citation type="submission" date="2015-07" db="EMBL/GenBank/DDBJ databases">
        <title>Adaptation to a free-living lifestyle via gene acquisitions in the diplomonad Trepomonas sp. PC1.</title>
        <authorList>
            <person name="Xu F."/>
            <person name="Jerlstrom-Hultqvist J."/>
            <person name="Kolisko M."/>
            <person name="Simpson A.G.B."/>
            <person name="Roger A.J."/>
            <person name="Svard S.G."/>
            <person name="Andersson J.O."/>
        </authorList>
    </citation>
    <scope>NUCLEOTIDE SEQUENCE</scope>
    <source>
        <strain evidence="2">PC1</strain>
    </source>
</reference>
<organism evidence="2">
    <name type="scientific">Trepomonas sp. PC1</name>
    <dbReference type="NCBI Taxonomy" id="1076344"/>
    <lineage>
        <taxon>Eukaryota</taxon>
        <taxon>Metamonada</taxon>
        <taxon>Diplomonadida</taxon>
        <taxon>Hexamitidae</taxon>
        <taxon>Hexamitinae</taxon>
        <taxon>Trepomonas</taxon>
    </lineage>
</organism>
<dbReference type="InterPro" id="IPR050454">
    <property type="entry name" value="RTT106/SSRP1_HistChap/FACT"/>
</dbReference>
<dbReference type="AlphaFoldDB" id="A0A146KI35"/>
<accession>A0A146KI35</accession>
<feature type="region of interest" description="Disordered" evidence="1">
    <location>
        <begin position="504"/>
        <end position="588"/>
    </location>
</feature>
<feature type="non-terminal residue" evidence="2">
    <location>
        <position position="608"/>
    </location>
</feature>
<gene>
    <name evidence="2" type="ORF">TPC1_11821</name>
</gene>
<dbReference type="GO" id="GO:0035101">
    <property type="term" value="C:FACT complex"/>
    <property type="evidence" value="ECO:0007669"/>
    <property type="project" value="TreeGrafter"/>
</dbReference>
<dbReference type="InterPro" id="IPR011993">
    <property type="entry name" value="PH-like_dom_sf"/>
</dbReference>
<dbReference type="PANTHER" id="PTHR45849:SF1">
    <property type="entry name" value="FACT COMPLEX SUBUNIT SSRP1"/>
    <property type="match status" value="1"/>
</dbReference>
<feature type="compositionally biased region" description="Acidic residues" evidence="1">
    <location>
        <begin position="512"/>
        <end position="527"/>
    </location>
</feature>
<feature type="compositionally biased region" description="Basic and acidic residues" evidence="1">
    <location>
        <begin position="545"/>
        <end position="562"/>
    </location>
</feature>
<sequence length="608" mass="70366">QNLTAHVSDMIQMPIPGKISIGEGYITFNPGPDTPQYVVSVTKSEIKSIQYSKIGYRAEAGPFFEFTVYCNEQGRVYTFGDFETSKLDEFQQLMAEYFVEVTEKEISPIGWNWGELHITNQLLTFVPEFQDDLSSDGGEEQEETEEQDQNVQEVEYFHMPAARISDFQKLQSKDLLVEFKSLEQKNVVYVKQLTFGFPNESERNQKFQSFAQSVSQTATQRILLLEQIQLYQPSGKHTLEFGLNYFKILGNKEFTREPKDVARLYLLDKGEDSFYLAVQLMHSRKTDFDILVMELSLKRENREVLMPEDENERQRLIQALQIENFTQNFIQSENEGFPADCILENQVNIEKKNSVKLRSVAQFLVVFLFFKYLCPGVNIVMTDEAKSALEGSQVNEFSFIRCNHKRPNREYQLYILKKNILILPVDVQQLPIANIQYVKYEKDIKHSTDTASYIKLIISMGSGQHYEFTKIDGDQIKIFDAKIRAAKPGIQVVDEFKEEGGRRREVGGLLDLQDDEDDEEWQEDESENSGADKYEYSSESVQSQHSEEDQKNQKSAKKDKPIQKKKKGIEYEEIEGVRPEDATREVGWPREWAGLTRQEEVVDISGDE</sequence>
<feature type="compositionally biased region" description="Basic and acidic residues" evidence="1">
    <location>
        <begin position="575"/>
        <end position="588"/>
    </location>
</feature>
<feature type="non-terminal residue" evidence="2">
    <location>
        <position position="1"/>
    </location>
</feature>
<name>A0A146KI35_9EUKA</name>
<dbReference type="Gene3D" id="2.30.29.30">
    <property type="entry name" value="Pleckstrin-homology domain (PH domain)/Phosphotyrosine-binding domain (PTB)"/>
    <property type="match status" value="1"/>
</dbReference>
<dbReference type="GO" id="GO:0031491">
    <property type="term" value="F:nucleosome binding"/>
    <property type="evidence" value="ECO:0007669"/>
    <property type="project" value="TreeGrafter"/>
</dbReference>
<evidence type="ECO:0000313" key="2">
    <source>
        <dbReference type="EMBL" id="JAP95255.1"/>
    </source>
</evidence>
<dbReference type="SUPFAM" id="SSF50729">
    <property type="entry name" value="PH domain-like"/>
    <property type="match status" value="1"/>
</dbReference>
<evidence type="ECO:0008006" key="3">
    <source>
        <dbReference type="Google" id="ProtNLM"/>
    </source>
</evidence>
<protein>
    <recommendedName>
        <fullName evidence="3">FACT complex subunit SSRP1</fullName>
    </recommendedName>
</protein>
<dbReference type="GO" id="GO:0042393">
    <property type="term" value="F:histone binding"/>
    <property type="evidence" value="ECO:0007669"/>
    <property type="project" value="TreeGrafter"/>
</dbReference>
<dbReference type="EMBL" id="GDID01001351">
    <property type="protein sequence ID" value="JAP95255.1"/>
    <property type="molecule type" value="Transcribed_RNA"/>
</dbReference>
<dbReference type="PANTHER" id="PTHR45849">
    <property type="entry name" value="FACT COMPLEX SUBUNIT SSRP1"/>
    <property type="match status" value="1"/>
</dbReference>
<evidence type="ECO:0000256" key="1">
    <source>
        <dbReference type="SAM" id="MobiDB-lite"/>
    </source>
</evidence>